<evidence type="ECO:0000313" key="2">
    <source>
        <dbReference type="EMBL" id="KJH45959.1"/>
    </source>
</evidence>
<dbReference type="AlphaFoldDB" id="A0A0D8XQ85"/>
<organism evidence="2 3">
    <name type="scientific">Dictyocaulus viviparus</name>
    <name type="common">Bovine lungworm</name>
    <dbReference type="NCBI Taxonomy" id="29172"/>
    <lineage>
        <taxon>Eukaryota</taxon>
        <taxon>Metazoa</taxon>
        <taxon>Ecdysozoa</taxon>
        <taxon>Nematoda</taxon>
        <taxon>Chromadorea</taxon>
        <taxon>Rhabditida</taxon>
        <taxon>Rhabditina</taxon>
        <taxon>Rhabditomorpha</taxon>
        <taxon>Strongyloidea</taxon>
        <taxon>Metastrongylidae</taxon>
        <taxon>Dictyocaulus</taxon>
    </lineage>
</organism>
<feature type="region of interest" description="Disordered" evidence="1">
    <location>
        <begin position="86"/>
        <end position="109"/>
    </location>
</feature>
<reference evidence="2 3" key="1">
    <citation type="submission" date="2013-11" db="EMBL/GenBank/DDBJ databases">
        <title>Draft genome of the bovine lungworm Dictyocaulus viviparus.</title>
        <authorList>
            <person name="Mitreva M."/>
        </authorList>
    </citation>
    <scope>NUCLEOTIDE SEQUENCE [LARGE SCALE GENOMIC DNA]</scope>
    <source>
        <strain evidence="2 3">HannoverDv2000</strain>
    </source>
</reference>
<dbReference type="OrthoDB" id="5867448at2759"/>
<gene>
    <name evidence="2" type="ORF">DICVIV_07999</name>
</gene>
<keyword evidence="3" id="KW-1185">Reference proteome</keyword>
<dbReference type="Proteomes" id="UP000053766">
    <property type="component" value="Unassembled WGS sequence"/>
</dbReference>
<dbReference type="EMBL" id="KN716377">
    <property type="protein sequence ID" value="KJH45959.1"/>
    <property type="molecule type" value="Genomic_DNA"/>
</dbReference>
<sequence length="458" mass="51727">MLLDSARFDSLASADRRLLYASGAQLSDDESDCYEEIEDDGDVESCEVLEYKRNNFFYQEQIISFERSSRYPRKLRGLFAIQQSKSGPDGILRRQNASDRSNRSREDIACSSSLSNRSASLRIIWEGQQNWDDEFAVTDETGRRPSIISRTPFSQQKIAPSTSAGDLGSVFDDVLSLSSAVDHSDEVPYEDVIECDDTNHNDIMRMKCMIDSKYMYQSVVVASSEVGSDNGGSVISSRSNLKELSKRLTRTMGPKGLWDLSHEVPSTSRLKTDRCEMTDSGFSRSTHSKRSLGNVLISGRRLLNKILMGRNHEPRSMFDSAIGGEMFSSEDESNDQFDRRILNPLRESDSSSHMSLEWCDEGLRQRESILEIDSRFMFGNVDIDCDSNRGSIAKSSKSPPSNICMLYRPKDSRDLMVYACEKFQPYSPQFRGMLPSSVFMVLYKSKLYGNAQSSGYRA</sequence>
<proteinExistence type="predicted"/>
<accession>A0A0D8XQ85</accession>
<reference evidence="3" key="2">
    <citation type="journal article" date="2016" name="Sci. Rep.">
        <title>Dictyocaulus viviparus genome, variome and transcriptome elucidate lungworm biology and support future intervention.</title>
        <authorList>
            <person name="McNulty S.N."/>
            <person name="Strube C."/>
            <person name="Rosa B.A."/>
            <person name="Martin J.C."/>
            <person name="Tyagi R."/>
            <person name="Choi Y.J."/>
            <person name="Wang Q."/>
            <person name="Hallsworth Pepin K."/>
            <person name="Zhang X."/>
            <person name="Ozersky P."/>
            <person name="Wilson R.K."/>
            <person name="Sternberg P.W."/>
            <person name="Gasser R.B."/>
            <person name="Mitreva M."/>
        </authorList>
    </citation>
    <scope>NUCLEOTIDE SEQUENCE [LARGE SCALE GENOMIC DNA]</scope>
    <source>
        <strain evidence="3">HannoverDv2000</strain>
    </source>
</reference>
<protein>
    <submittedName>
        <fullName evidence="2">Uncharacterized protein</fullName>
    </submittedName>
</protein>
<name>A0A0D8XQ85_DICVI</name>
<evidence type="ECO:0000313" key="3">
    <source>
        <dbReference type="Proteomes" id="UP000053766"/>
    </source>
</evidence>
<evidence type="ECO:0000256" key="1">
    <source>
        <dbReference type="SAM" id="MobiDB-lite"/>
    </source>
</evidence>
<feature type="compositionally biased region" description="Basic and acidic residues" evidence="1">
    <location>
        <begin position="96"/>
        <end position="108"/>
    </location>
</feature>